<dbReference type="EMBL" id="MU865957">
    <property type="protein sequence ID" value="KAK4446349.1"/>
    <property type="molecule type" value="Genomic_DNA"/>
</dbReference>
<keyword evidence="1" id="KW-1133">Transmembrane helix</keyword>
<reference evidence="2" key="1">
    <citation type="journal article" date="2023" name="Mol. Phylogenet. Evol.">
        <title>Genome-scale phylogeny and comparative genomics of the fungal order Sordariales.</title>
        <authorList>
            <person name="Hensen N."/>
            <person name="Bonometti L."/>
            <person name="Westerberg I."/>
            <person name="Brannstrom I.O."/>
            <person name="Guillou S."/>
            <person name="Cros-Aarteil S."/>
            <person name="Calhoun S."/>
            <person name="Haridas S."/>
            <person name="Kuo A."/>
            <person name="Mondo S."/>
            <person name="Pangilinan J."/>
            <person name="Riley R."/>
            <person name="LaButti K."/>
            <person name="Andreopoulos B."/>
            <person name="Lipzen A."/>
            <person name="Chen C."/>
            <person name="Yan M."/>
            <person name="Daum C."/>
            <person name="Ng V."/>
            <person name="Clum A."/>
            <person name="Steindorff A."/>
            <person name="Ohm R.A."/>
            <person name="Martin F."/>
            <person name="Silar P."/>
            <person name="Natvig D.O."/>
            <person name="Lalanne C."/>
            <person name="Gautier V."/>
            <person name="Ament-Velasquez S.L."/>
            <person name="Kruys A."/>
            <person name="Hutchinson M.I."/>
            <person name="Powell A.J."/>
            <person name="Barry K."/>
            <person name="Miller A.N."/>
            <person name="Grigoriev I.V."/>
            <person name="Debuchy R."/>
            <person name="Gladieux P."/>
            <person name="Hiltunen Thoren M."/>
            <person name="Johannesson H."/>
        </authorList>
    </citation>
    <scope>NUCLEOTIDE SEQUENCE</scope>
    <source>
        <strain evidence="2">PSN243</strain>
    </source>
</reference>
<dbReference type="Proteomes" id="UP001321760">
    <property type="component" value="Unassembled WGS sequence"/>
</dbReference>
<dbReference type="AlphaFoldDB" id="A0AAV9GE35"/>
<accession>A0AAV9GE35</accession>
<keyword evidence="1" id="KW-0812">Transmembrane</keyword>
<protein>
    <submittedName>
        <fullName evidence="2">Uncharacterized protein</fullName>
    </submittedName>
</protein>
<feature type="transmembrane region" description="Helical" evidence="1">
    <location>
        <begin position="37"/>
        <end position="58"/>
    </location>
</feature>
<gene>
    <name evidence="2" type="ORF">QBC34DRAFT_383237</name>
</gene>
<evidence type="ECO:0000313" key="3">
    <source>
        <dbReference type="Proteomes" id="UP001321760"/>
    </source>
</evidence>
<comment type="caution">
    <text evidence="2">The sequence shown here is derived from an EMBL/GenBank/DDBJ whole genome shotgun (WGS) entry which is preliminary data.</text>
</comment>
<keyword evidence="1" id="KW-0472">Membrane</keyword>
<name>A0AAV9GE35_9PEZI</name>
<proteinExistence type="predicted"/>
<evidence type="ECO:0000256" key="1">
    <source>
        <dbReference type="SAM" id="Phobius"/>
    </source>
</evidence>
<organism evidence="2 3">
    <name type="scientific">Podospora aff. communis PSN243</name>
    <dbReference type="NCBI Taxonomy" id="3040156"/>
    <lineage>
        <taxon>Eukaryota</taxon>
        <taxon>Fungi</taxon>
        <taxon>Dikarya</taxon>
        <taxon>Ascomycota</taxon>
        <taxon>Pezizomycotina</taxon>
        <taxon>Sordariomycetes</taxon>
        <taxon>Sordariomycetidae</taxon>
        <taxon>Sordariales</taxon>
        <taxon>Podosporaceae</taxon>
        <taxon>Podospora</taxon>
    </lineage>
</organism>
<sequence>MPPSPPSSLSCHLLTSRASTGGRVSAAGDIANGSLNLAAIIGIPIAVVIAVILILIVCMNRSKDKESSAEGRCDRDYV</sequence>
<reference evidence="2" key="2">
    <citation type="submission" date="2023-05" db="EMBL/GenBank/DDBJ databases">
        <authorList>
            <consortium name="Lawrence Berkeley National Laboratory"/>
            <person name="Steindorff A."/>
            <person name="Hensen N."/>
            <person name="Bonometti L."/>
            <person name="Westerberg I."/>
            <person name="Brannstrom I.O."/>
            <person name="Guillou S."/>
            <person name="Cros-Aarteil S."/>
            <person name="Calhoun S."/>
            <person name="Haridas S."/>
            <person name="Kuo A."/>
            <person name="Mondo S."/>
            <person name="Pangilinan J."/>
            <person name="Riley R."/>
            <person name="Labutti K."/>
            <person name="Andreopoulos B."/>
            <person name="Lipzen A."/>
            <person name="Chen C."/>
            <person name="Yanf M."/>
            <person name="Daum C."/>
            <person name="Ng V."/>
            <person name="Clum A."/>
            <person name="Ohm R."/>
            <person name="Martin F."/>
            <person name="Silar P."/>
            <person name="Natvig D."/>
            <person name="Lalanne C."/>
            <person name="Gautier V."/>
            <person name="Ament-Velasquez S.L."/>
            <person name="Kruys A."/>
            <person name="Hutchinson M.I."/>
            <person name="Powell A.J."/>
            <person name="Barry K."/>
            <person name="Miller A.N."/>
            <person name="Grigoriev I.V."/>
            <person name="Debuchy R."/>
            <person name="Gladieux P."/>
            <person name="Thoren M.H."/>
            <person name="Johannesson H."/>
        </authorList>
    </citation>
    <scope>NUCLEOTIDE SEQUENCE</scope>
    <source>
        <strain evidence="2">PSN243</strain>
    </source>
</reference>
<evidence type="ECO:0000313" key="2">
    <source>
        <dbReference type="EMBL" id="KAK4446349.1"/>
    </source>
</evidence>
<keyword evidence="3" id="KW-1185">Reference proteome</keyword>